<keyword evidence="3" id="KW-1185">Reference proteome</keyword>
<accession>A0A9P7F7C0</accession>
<dbReference type="Proteomes" id="UP000823399">
    <property type="component" value="Unassembled WGS sequence"/>
</dbReference>
<dbReference type="GeneID" id="64699766"/>
<gene>
    <name evidence="2" type="ORF">F5147DRAFT_697424</name>
</gene>
<feature type="non-terminal residue" evidence="2">
    <location>
        <position position="109"/>
    </location>
</feature>
<sequence length="109" mass="12077">MSLSGCVGVTVLYLINLPCSAMLSSTPHGGEASSELSETRLYSSKNFGSSTKPHHRPFFLFRPFQEFFIMLRTGLFGPPSPARRASSAFWTEAMSKYVRIPQSPLRLSS</sequence>
<organism evidence="2 3">
    <name type="scientific">Suillus discolor</name>
    <dbReference type="NCBI Taxonomy" id="1912936"/>
    <lineage>
        <taxon>Eukaryota</taxon>
        <taxon>Fungi</taxon>
        <taxon>Dikarya</taxon>
        <taxon>Basidiomycota</taxon>
        <taxon>Agaricomycotina</taxon>
        <taxon>Agaricomycetes</taxon>
        <taxon>Agaricomycetidae</taxon>
        <taxon>Boletales</taxon>
        <taxon>Suillineae</taxon>
        <taxon>Suillaceae</taxon>
        <taxon>Suillus</taxon>
    </lineage>
</organism>
<evidence type="ECO:0008006" key="4">
    <source>
        <dbReference type="Google" id="ProtNLM"/>
    </source>
</evidence>
<comment type="caution">
    <text evidence="2">The sequence shown here is derived from an EMBL/GenBank/DDBJ whole genome shotgun (WGS) entry which is preliminary data.</text>
</comment>
<evidence type="ECO:0000256" key="1">
    <source>
        <dbReference type="SAM" id="SignalP"/>
    </source>
</evidence>
<dbReference type="RefSeq" id="XP_041292284.1">
    <property type="nucleotide sequence ID" value="XM_041437507.1"/>
</dbReference>
<evidence type="ECO:0000313" key="3">
    <source>
        <dbReference type="Proteomes" id="UP000823399"/>
    </source>
</evidence>
<keyword evidence="1" id="KW-0732">Signal</keyword>
<proteinExistence type="predicted"/>
<feature type="signal peptide" evidence="1">
    <location>
        <begin position="1"/>
        <end position="21"/>
    </location>
</feature>
<dbReference type="EMBL" id="JABBWM010000031">
    <property type="protein sequence ID" value="KAG2107470.1"/>
    <property type="molecule type" value="Genomic_DNA"/>
</dbReference>
<feature type="chain" id="PRO_5040105899" description="Secreted protein" evidence="1">
    <location>
        <begin position="22"/>
        <end position="109"/>
    </location>
</feature>
<protein>
    <recommendedName>
        <fullName evidence="4">Secreted protein</fullName>
    </recommendedName>
</protein>
<name>A0A9P7F7C0_9AGAM</name>
<evidence type="ECO:0000313" key="2">
    <source>
        <dbReference type="EMBL" id="KAG2107470.1"/>
    </source>
</evidence>
<reference evidence="2" key="1">
    <citation type="journal article" date="2020" name="New Phytol.">
        <title>Comparative genomics reveals dynamic genome evolution in host specialist ectomycorrhizal fungi.</title>
        <authorList>
            <person name="Lofgren L.A."/>
            <person name="Nguyen N.H."/>
            <person name="Vilgalys R."/>
            <person name="Ruytinx J."/>
            <person name="Liao H.L."/>
            <person name="Branco S."/>
            <person name="Kuo A."/>
            <person name="LaButti K."/>
            <person name="Lipzen A."/>
            <person name="Andreopoulos W."/>
            <person name="Pangilinan J."/>
            <person name="Riley R."/>
            <person name="Hundley H."/>
            <person name="Na H."/>
            <person name="Barry K."/>
            <person name="Grigoriev I.V."/>
            <person name="Stajich J.E."/>
            <person name="Kennedy P.G."/>
        </authorList>
    </citation>
    <scope>NUCLEOTIDE SEQUENCE</scope>
    <source>
        <strain evidence="2">FC423</strain>
    </source>
</reference>
<dbReference type="AlphaFoldDB" id="A0A9P7F7C0"/>